<protein>
    <submittedName>
        <fullName evidence="2">Uncharacterized protein</fullName>
    </submittedName>
</protein>
<feature type="region of interest" description="Disordered" evidence="1">
    <location>
        <begin position="426"/>
        <end position="503"/>
    </location>
</feature>
<organism evidence="2 3">
    <name type="scientific">Puccinia sorghi</name>
    <dbReference type="NCBI Taxonomy" id="27349"/>
    <lineage>
        <taxon>Eukaryota</taxon>
        <taxon>Fungi</taxon>
        <taxon>Dikarya</taxon>
        <taxon>Basidiomycota</taxon>
        <taxon>Pucciniomycotina</taxon>
        <taxon>Pucciniomycetes</taxon>
        <taxon>Pucciniales</taxon>
        <taxon>Pucciniaceae</taxon>
        <taxon>Puccinia</taxon>
    </lineage>
</organism>
<gene>
    <name evidence="2" type="ORF">VP01_483g3</name>
</gene>
<feature type="region of interest" description="Disordered" evidence="1">
    <location>
        <begin position="201"/>
        <end position="314"/>
    </location>
</feature>
<name>A0A0L6UN59_9BASI</name>
<feature type="region of interest" description="Disordered" evidence="1">
    <location>
        <begin position="62"/>
        <end position="115"/>
    </location>
</feature>
<comment type="caution">
    <text evidence="2">The sequence shown here is derived from an EMBL/GenBank/DDBJ whole genome shotgun (WGS) entry which is preliminary data.</text>
</comment>
<feature type="compositionally biased region" description="Polar residues" evidence="1">
    <location>
        <begin position="255"/>
        <end position="266"/>
    </location>
</feature>
<dbReference type="VEuPathDB" id="FungiDB:VP01_483g3"/>
<feature type="region of interest" description="Disordered" evidence="1">
    <location>
        <begin position="330"/>
        <end position="397"/>
    </location>
</feature>
<proteinExistence type="predicted"/>
<evidence type="ECO:0000313" key="2">
    <source>
        <dbReference type="EMBL" id="KNZ49702.1"/>
    </source>
</evidence>
<feature type="region of interest" description="Disordered" evidence="1">
    <location>
        <begin position="176"/>
        <end position="195"/>
    </location>
</feature>
<dbReference type="AlphaFoldDB" id="A0A0L6UN59"/>
<evidence type="ECO:0000313" key="3">
    <source>
        <dbReference type="Proteomes" id="UP000037035"/>
    </source>
</evidence>
<feature type="compositionally biased region" description="Low complexity" evidence="1">
    <location>
        <begin position="83"/>
        <end position="94"/>
    </location>
</feature>
<dbReference type="OrthoDB" id="2500788at2759"/>
<feature type="compositionally biased region" description="Low complexity" evidence="1">
    <location>
        <begin position="492"/>
        <end position="503"/>
    </location>
</feature>
<dbReference type="EMBL" id="LAVV01009987">
    <property type="protein sequence ID" value="KNZ49702.1"/>
    <property type="molecule type" value="Genomic_DNA"/>
</dbReference>
<feature type="compositionally biased region" description="Polar residues" evidence="1">
    <location>
        <begin position="186"/>
        <end position="195"/>
    </location>
</feature>
<evidence type="ECO:0000256" key="1">
    <source>
        <dbReference type="SAM" id="MobiDB-lite"/>
    </source>
</evidence>
<feature type="compositionally biased region" description="Polar residues" evidence="1">
    <location>
        <begin position="70"/>
        <end position="82"/>
    </location>
</feature>
<feature type="region of interest" description="Disordered" evidence="1">
    <location>
        <begin position="524"/>
        <end position="556"/>
    </location>
</feature>
<feature type="region of interest" description="Disordered" evidence="1">
    <location>
        <begin position="6"/>
        <end position="26"/>
    </location>
</feature>
<keyword evidence="3" id="KW-1185">Reference proteome</keyword>
<reference evidence="2 3" key="1">
    <citation type="submission" date="2015-08" db="EMBL/GenBank/DDBJ databases">
        <title>Next Generation Sequencing and Analysis of the Genome of Puccinia sorghi L Schw, the Causal Agent of Maize Common Rust.</title>
        <authorList>
            <person name="Rochi L."/>
            <person name="Burguener G."/>
            <person name="Darino M."/>
            <person name="Turjanski A."/>
            <person name="Kreff E."/>
            <person name="Dieguez M.J."/>
            <person name="Sacco F."/>
        </authorList>
    </citation>
    <scope>NUCLEOTIDE SEQUENCE [LARGE SCALE GENOMIC DNA]</scope>
    <source>
        <strain evidence="2 3">RO10H11247</strain>
    </source>
</reference>
<dbReference type="Proteomes" id="UP000037035">
    <property type="component" value="Unassembled WGS sequence"/>
</dbReference>
<feature type="compositionally biased region" description="Polar residues" evidence="1">
    <location>
        <begin position="524"/>
        <end position="543"/>
    </location>
</feature>
<feature type="compositionally biased region" description="Basic residues" evidence="1">
    <location>
        <begin position="458"/>
        <end position="472"/>
    </location>
</feature>
<sequence length="556" mass="60858">MEVYLRQLSSRDRGQPDLFTFPLPPTTALRNPSSRTNVEYLKFKLGRSQSILKKPKSIDVNIAPIHHQSPRPNTSPTADENISPTYTASSSSQSPKKDSPRSPLLPQDSAPDTQYPTALLTLSDDMGVVTPVKAAKTKCARYPMTYKLRTNLTLRQPLPADPRCSLSVSRVKSLYDEPGTCEQPPSLANYSSPDLSNLTTAAASSQQHLPSVAPRQDSSCEPPAETTARKVIPPPRSASLHCLAKKQLSPRGRSRASTLNRGSTARGNCEQGEMESIQTVHLNKDNESDPPVLSRKSSVLDRPRPLGRARGLSFSSHSDEFDKIMKLQAGGSSIKPPSRAHPPAIPSISTPKPPSLFKHQLSDSLPPPSDFHPHPLYQSFSSDRLGGRESPFNGQWASRASRRSFFSSLAKLDSDGVNLNLNLELPSTAPSNTQVKLCPDQGVEQTNSRKNRPSRDNKLKKKISSRKPKRSFSKQDSKDEGDYPLPLTLPGHSPSSPATPTHASCASLFLPRSSFPKLRKIASLRSQSGRSSATRLAHSSSRRTLLPFLDRKTPQT</sequence>
<accession>A0A0L6UN59</accession>